<dbReference type="InterPro" id="IPR029463">
    <property type="entry name" value="Lys_MEP"/>
</dbReference>
<sequence length="982" mass="107798">MEKIEQVRNSGFDPLGLELAFQPPPDREYFENAVQSSAFELLDDPFAKDHDWETMAENLETEAGSAHSFKGCTASEKNILIDAADRSLHAVRHAASFIGSAYGRPDRMSADTKRLLLEHFHTVKHDDLRFILTRLMRIAKAIEQGIAFKAERSCPATPSGMECGYANTSMWFGGSGDVRLCFDTRPGHCNFASSAAPRQERILIHEVSHRYVGINDKAYHHLPAYKTLSPSQAMDNADSYAFFAVDARATLSEAEELDMTAEALETQDFDESVHSEGSDETLEESGLLDEEWFDEEGDTFSPQQEDFRDRVLAAHIASKKRKPFSDLDPGRLAKIPGTDVETLASTAEAAGRILTAANAALREAQARGDADALRTRHIGISSGYRSFAHQRRRWMELFPKYYRQSQDFRRTLPGGEHSAAAVAYMLRPRKAGGFGLAGNIGAPGYSNHQSGIAVDFFQHRTPGHAISNSTASAARARWRATWFYRWLKENAQRFNFKQLETEEWHWEYQGGALPAQANRFAVNSSDAGGAKLWTYQSAIIRAPVSLFLPPAALGSGQLKVLLYVHGLLGPCPKLSSVPDGFISGEQFALGKIVTGSGLPMAVIVPLLQEGKDRNWQARGLDTPGQINALIDEGMTEITRRLGRPARLSDLVIAGHSRGFGVIYPLARSRDPARRQGALAQLRGLWMLDASYGTVPLRELCALASVPGGPEVKIVYRTGSPTDKFQGKKTGGRAQLMPVPSSISHCALPAKVLGSLLAGLPVVKGSPRAEEIGRYGTWENEPWTATEWTEAGLDTENENSGGPYDFVEPEEDDREADYEMQGNDEMDWLDYEADAGEAHEDAAYQEAFAGQMDETLEQEQHKRMSFMGEETSGMGDQVLDSLNQFLEHEAGSDVSLAGRLKGSANFLLGPTLHQGARGNGVIALQRALVSLSYPVVIDGNYSAQLEKAVRQFQLRTALSADGVVGPKTKAAIAAALARQWRRT</sequence>
<feature type="domain" description="Peptidoglycan binding-like" evidence="1">
    <location>
        <begin position="916"/>
        <end position="971"/>
    </location>
</feature>
<name>A0A370KHW1_9HYPH</name>
<proteinExistence type="predicted"/>
<feature type="domain" description="Lysine-specific metallo-endopeptidase" evidence="3">
    <location>
        <begin position="195"/>
        <end position="244"/>
    </location>
</feature>
<dbReference type="InterPro" id="IPR024079">
    <property type="entry name" value="MetalloPept_cat_dom_sf"/>
</dbReference>
<dbReference type="InterPro" id="IPR002477">
    <property type="entry name" value="Peptidoglycan-bd-like"/>
</dbReference>
<dbReference type="InterPro" id="IPR036365">
    <property type="entry name" value="PGBD-like_sf"/>
</dbReference>
<dbReference type="Gene3D" id="1.10.101.10">
    <property type="entry name" value="PGBD-like superfamily/PGBD"/>
    <property type="match status" value="1"/>
</dbReference>
<dbReference type="GO" id="GO:0006508">
    <property type="term" value="P:proteolysis"/>
    <property type="evidence" value="ECO:0007669"/>
    <property type="project" value="InterPro"/>
</dbReference>
<evidence type="ECO:0008006" key="6">
    <source>
        <dbReference type="Google" id="ProtNLM"/>
    </source>
</evidence>
<dbReference type="InterPro" id="IPR003709">
    <property type="entry name" value="VanY-like_core_dom"/>
</dbReference>
<dbReference type="Gene3D" id="3.30.1380.10">
    <property type="match status" value="1"/>
</dbReference>
<evidence type="ECO:0000313" key="4">
    <source>
        <dbReference type="EMBL" id="RDJ03880.1"/>
    </source>
</evidence>
<organism evidence="4 5">
    <name type="scientific">Rhizobium grahamii</name>
    <dbReference type="NCBI Taxonomy" id="1120045"/>
    <lineage>
        <taxon>Bacteria</taxon>
        <taxon>Pseudomonadati</taxon>
        <taxon>Pseudomonadota</taxon>
        <taxon>Alphaproteobacteria</taxon>
        <taxon>Hyphomicrobiales</taxon>
        <taxon>Rhizobiaceae</taxon>
        <taxon>Rhizobium/Agrobacterium group</taxon>
        <taxon>Rhizobium</taxon>
    </lineage>
</organism>
<dbReference type="Pfam" id="PF14521">
    <property type="entry name" value="Aspzincin_M35"/>
    <property type="match status" value="1"/>
</dbReference>
<dbReference type="SUPFAM" id="SSF55486">
    <property type="entry name" value="Metalloproteases ('zincins'), catalytic domain"/>
    <property type="match status" value="1"/>
</dbReference>
<comment type="caution">
    <text evidence="4">The sequence shown here is derived from an EMBL/GenBank/DDBJ whole genome shotgun (WGS) entry which is preliminary data.</text>
</comment>
<dbReference type="Pfam" id="PF02557">
    <property type="entry name" value="VanY"/>
    <property type="match status" value="1"/>
</dbReference>
<feature type="domain" description="D-alanyl-D-alanine carboxypeptidase-like core" evidence="2">
    <location>
        <begin position="377"/>
        <end position="510"/>
    </location>
</feature>
<dbReference type="Pfam" id="PF01471">
    <property type="entry name" value="PG_binding_1"/>
    <property type="match status" value="1"/>
</dbReference>
<dbReference type="InterPro" id="IPR036366">
    <property type="entry name" value="PGBDSf"/>
</dbReference>
<dbReference type="SUPFAM" id="SSF47090">
    <property type="entry name" value="PGBD-like"/>
    <property type="match status" value="1"/>
</dbReference>
<dbReference type="SUPFAM" id="SSF55166">
    <property type="entry name" value="Hedgehog/DD-peptidase"/>
    <property type="match status" value="1"/>
</dbReference>
<gene>
    <name evidence="4" type="ORF">B5K06_28620</name>
</gene>
<dbReference type="CDD" id="cd14814">
    <property type="entry name" value="Peptidase_M15"/>
    <property type="match status" value="1"/>
</dbReference>
<reference evidence="4 5" key="1">
    <citation type="submission" date="2017-03" db="EMBL/GenBank/DDBJ databases">
        <title>Genome analysis of Rhizobial strains effectives or ineffectives for nitrogen fixation isolated from bean seeds.</title>
        <authorList>
            <person name="Peralta H."/>
            <person name="Aguilar-Vera A."/>
            <person name="Mora Y."/>
            <person name="Vargas-Lagunas C."/>
            <person name="Girard L."/>
            <person name="Mora J."/>
        </authorList>
    </citation>
    <scope>NUCLEOTIDE SEQUENCE [LARGE SCALE GENOMIC DNA]</scope>
    <source>
        <strain evidence="4 5">CCGM3</strain>
    </source>
</reference>
<dbReference type="RefSeq" id="WP_114715418.1">
    <property type="nucleotide sequence ID" value="NZ_KZ857269.1"/>
</dbReference>
<dbReference type="Proteomes" id="UP000254939">
    <property type="component" value="Unassembled WGS sequence"/>
</dbReference>
<protein>
    <recommendedName>
        <fullName evidence="6">Peptidase M15B domain-containing protein</fullName>
    </recommendedName>
</protein>
<dbReference type="AlphaFoldDB" id="A0A370KHW1"/>
<accession>A0A370KHW1</accession>
<evidence type="ECO:0000259" key="1">
    <source>
        <dbReference type="Pfam" id="PF01471"/>
    </source>
</evidence>
<dbReference type="OrthoDB" id="1523598at2"/>
<evidence type="ECO:0000259" key="2">
    <source>
        <dbReference type="Pfam" id="PF02557"/>
    </source>
</evidence>
<dbReference type="InterPro" id="IPR009045">
    <property type="entry name" value="Zn_M74/Hedgehog-like"/>
</dbReference>
<dbReference type="EMBL" id="NAAC01000041">
    <property type="protein sequence ID" value="RDJ03880.1"/>
    <property type="molecule type" value="Genomic_DNA"/>
</dbReference>
<evidence type="ECO:0000313" key="5">
    <source>
        <dbReference type="Proteomes" id="UP000254939"/>
    </source>
</evidence>
<dbReference type="GO" id="GO:0004222">
    <property type="term" value="F:metalloendopeptidase activity"/>
    <property type="evidence" value="ECO:0007669"/>
    <property type="project" value="InterPro"/>
</dbReference>
<dbReference type="Gene3D" id="3.40.390.10">
    <property type="entry name" value="Collagenase (Catalytic Domain)"/>
    <property type="match status" value="1"/>
</dbReference>
<evidence type="ECO:0000259" key="3">
    <source>
        <dbReference type="Pfam" id="PF14521"/>
    </source>
</evidence>